<name>A0A6J5LMT9_9CAUD</name>
<protein>
    <submittedName>
        <fullName evidence="3">Uncharacterized protein</fullName>
    </submittedName>
</protein>
<sequence>MNYGTDLKLKTNKMAKGFGGGMDVKGRDKPRAGAAMGQGMGMGGMDRARISKAMMEIPGMHGGKPEFYCGGRKD</sequence>
<proteinExistence type="predicted"/>
<evidence type="ECO:0000256" key="1">
    <source>
        <dbReference type="SAM" id="MobiDB-lite"/>
    </source>
</evidence>
<dbReference type="EMBL" id="LR796217">
    <property type="protein sequence ID" value="CAB4127804.1"/>
    <property type="molecule type" value="Genomic_DNA"/>
</dbReference>
<accession>A0A6J5LMT9</accession>
<evidence type="ECO:0000313" key="2">
    <source>
        <dbReference type="EMBL" id="CAB4127804.1"/>
    </source>
</evidence>
<gene>
    <name evidence="3" type="ORF">UFOVP269_27</name>
    <name evidence="2" type="ORF">UFOVP98_43</name>
</gene>
<evidence type="ECO:0000313" key="3">
    <source>
        <dbReference type="EMBL" id="CAB4134246.1"/>
    </source>
</evidence>
<organism evidence="3">
    <name type="scientific">uncultured Caudovirales phage</name>
    <dbReference type="NCBI Taxonomy" id="2100421"/>
    <lineage>
        <taxon>Viruses</taxon>
        <taxon>Duplodnaviria</taxon>
        <taxon>Heunggongvirae</taxon>
        <taxon>Uroviricota</taxon>
        <taxon>Caudoviricetes</taxon>
        <taxon>Peduoviridae</taxon>
        <taxon>Maltschvirus</taxon>
        <taxon>Maltschvirus maltsch</taxon>
    </lineage>
</organism>
<dbReference type="EMBL" id="LR796283">
    <property type="protein sequence ID" value="CAB4134246.1"/>
    <property type="molecule type" value="Genomic_DNA"/>
</dbReference>
<reference evidence="3" key="1">
    <citation type="submission" date="2020-04" db="EMBL/GenBank/DDBJ databases">
        <authorList>
            <person name="Chiriac C."/>
            <person name="Salcher M."/>
            <person name="Ghai R."/>
            <person name="Kavagutti S V."/>
        </authorList>
    </citation>
    <scope>NUCLEOTIDE SEQUENCE</scope>
</reference>
<feature type="region of interest" description="Disordered" evidence="1">
    <location>
        <begin position="18"/>
        <end position="42"/>
    </location>
</feature>